<gene>
    <name evidence="6" type="ORF">SAMN05216552_1009170</name>
</gene>
<dbReference type="PROSITE" id="PS50932">
    <property type="entry name" value="HTH_LACI_2"/>
    <property type="match status" value="1"/>
</dbReference>
<evidence type="ECO:0000256" key="2">
    <source>
        <dbReference type="ARBA" id="ARBA00023125"/>
    </source>
</evidence>
<accession>A0A1I7IYR8</accession>
<evidence type="ECO:0000256" key="3">
    <source>
        <dbReference type="ARBA" id="ARBA00023163"/>
    </source>
</evidence>
<dbReference type="Proteomes" id="UP000199391">
    <property type="component" value="Unassembled WGS sequence"/>
</dbReference>
<evidence type="ECO:0000256" key="1">
    <source>
        <dbReference type="ARBA" id="ARBA00023015"/>
    </source>
</evidence>
<reference evidence="7" key="1">
    <citation type="submission" date="2016-10" db="EMBL/GenBank/DDBJ databases">
        <authorList>
            <person name="Varghese N."/>
            <person name="Submissions S."/>
        </authorList>
    </citation>
    <scope>NUCLEOTIDE SEQUENCE [LARGE SCALE GENOMIC DNA]</scope>
    <source>
        <strain evidence="7">CGMCC 1.11014</strain>
    </source>
</reference>
<dbReference type="Gene3D" id="3.40.50.2300">
    <property type="match status" value="2"/>
</dbReference>
<dbReference type="PANTHER" id="PTHR30146:SF120">
    <property type="entry name" value="ALANINE RACEMASE"/>
    <property type="match status" value="1"/>
</dbReference>
<organism evidence="6 7">
    <name type="scientific">Pseudoduganella namucuonensis</name>
    <dbReference type="NCBI Taxonomy" id="1035707"/>
    <lineage>
        <taxon>Bacteria</taxon>
        <taxon>Pseudomonadati</taxon>
        <taxon>Pseudomonadota</taxon>
        <taxon>Betaproteobacteria</taxon>
        <taxon>Burkholderiales</taxon>
        <taxon>Oxalobacteraceae</taxon>
        <taxon>Telluria group</taxon>
        <taxon>Pseudoduganella</taxon>
    </lineage>
</organism>
<evidence type="ECO:0000313" key="6">
    <source>
        <dbReference type="EMBL" id="SFU78086.1"/>
    </source>
</evidence>
<dbReference type="PROSITE" id="PS00356">
    <property type="entry name" value="HTH_LACI_1"/>
    <property type="match status" value="1"/>
</dbReference>
<dbReference type="Pfam" id="PF13377">
    <property type="entry name" value="Peripla_BP_3"/>
    <property type="match status" value="1"/>
</dbReference>
<dbReference type="SMART" id="SM00354">
    <property type="entry name" value="HTH_LACI"/>
    <property type="match status" value="1"/>
</dbReference>
<keyword evidence="3" id="KW-0804">Transcription</keyword>
<dbReference type="CDD" id="cd06295">
    <property type="entry name" value="PBP1_CelR"/>
    <property type="match status" value="1"/>
</dbReference>
<keyword evidence="1" id="KW-0805">Transcription regulation</keyword>
<dbReference type="SUPFAM" id="SSF47413">
    <property type="entry name" value="lambda repressor-like DNA-binding domains"/>
    <property type="match status" value="1"/>
</dbReference>
<dbReference type="Gene3D" id="1.10.260.40">
    <property type="entry name" value="lambda repressor-like DNA-binding domains"/>
    <property type="match status" value="1"/>
</dbReference>
<proteinExistence type="predicted"/>
<evidence type="ECO:0000256" key="4">
    <source>
        <dbReference type="SAM" id="MobiDB-lite"/>
    </source>
</evidence>
<dbReference type="AlphaFoldDB" id="A0A1I7IYR8"/>
<name>A0A1I7IYR8_9BURK</name>
<dbReference type="InterPro" id="IPR046335">
    <property type="entry name" value="LacI/GalR-like_sensor"/>
</dbReference>
<sequence>MGAPRKQALSTPAAGEQTPPAGRPQMSDIARLAGVSVSAVSRALRGKPDIGEETRKRIVELAQSLNYTVNVSAQNLRLKQNNTVAVVVPPMNNLREQLTEPFFISLISSLANTLTDRGYEMLLLRIDADTANFADLYYTGRAIGLIYTGQWLPHDRLNELAMARVPMALWGEQRPRQMYCTVGTDNKHGGKIATEHLFAQGAKRIAIIGDFGTVELENRLAGYRQAHAERGVAADPALLINTKFHTAHIERDMQALIDSGAPFDGVFACSDLAAITVINTLIRNGRAVPDDVLVVGYDDIELASYFRPALSTVRQPMEEAGNVLVESLLAQVAGGRPEPRQLTTELIVRESTRRTA</sequence>
<evidence type="ECO:0000259" key="5">
    <source>
        <dbReference type="PROSITE" id="PS50932"/>
    </source>
</evidence>
<dbReference type="SUPFAM" id="SSF53822">
    <property type="entry name" value="Periplasmic binding protein-like I"/>
    <property type="match status" value="1"/>
</dbReference>
<feature type="region of interest" description="Disordered" evidence="4">
    <location>
        <begin position="1"/>
        <end position="25"/>
    </location>
</feature>
<keyword evidence="7" id="KW-1185">Reference proteome</keyword>
<dbReference type="InterPro" id="IPR000843">
    <property type="entry name" value="HTH_LacI"/>
</dbReference>
<dbReference type="STRING" id="1035707.SAMN05216552_1009170"/>
<evidence type="ECO:0000313" key="7">
    <source>
        <dbReference type="Proteomes" id="UP000199391"/>
    </source>
</evidence>
<dbReference type="GO" id="GO:0000976">
    <property type="term" value="F:transcription cis-regulatory region binding"/>
    <property type="evidence" value="ECO:0007669"/>
    <property type="project" value="TreeGrafter"/>
</dbReference>
<dbReference type="EMBL" id="FPBO01000009">
    <property type="protein sequence ID" value="SFU78086.1"/>
    <property type="molecule type" value="Genomic_DNA"/>
</dbReference>
<dbReference type="CDD" id="cd01392">
    <property type="entry name" value="HTH_LacI"/>
    <property type="match status" value="1"/>
</dbReference>
<protein>
    <submittedName>
        <fullName evidence="6">Transcriptional regulator, LacI family</fullName>
    </submittedName>
</protein>
<dbReference type="InterPro" id="IPR028082">
    <property type="entry name" value="Peripla_BP_I"/>
</dbReference>
<keyword evidence="2" id="KW-0238">DNA-binding</keyword>
<dbReference type="PANTHER" id="PTHR30146">
    <property type="entry name" value="LACI-RELATED TRANSCRIPTIONAL REPRESSOR"/>
    <property type="match status" value="1"/>
</dbReference>
<dbReference type="GO" id="GO:0003700">
    <property type="term" value="F:DNA-binding transcription factor activity"/>
    <property type="evidence" value="ECO:0007669"/>
    <property type="project" value="TreeGrafter"/>
</dbReference>
<dbReference type="InterPro" id="IPR010982">
    <property type="entry name" value="Lambda_DNA-bd_dom_sf"/>
</dbReference>
<feature type="domain" description="HTH lacI-type" evidence="5">
    <location>
        <begin position="24"/>
        <end position="78"/>
    </location>
</feature>
<dbReference type="Pfam" id="PF00356">
    <property type="entry name" value="LacI"/>
    <property type="match status" value="1"/>
</dbReference>